<dbReference type="OrthoDB" id="9805828at2"/>
<protein>
    <submittedName>
        <fullName evidence="9">Cytochrome c family protein</fullName>
    </submittedName>
</protein>
<keyword evidence="2 6" id="KW-0349">Heme</keyword>
<keyword evidence="5 6" id="KW-0408">Iron</keyword>
<dbReference type="PROSITE" id="PS51007">
    <property type="entry name" value="CYTC"/>
    <property type="match status" value="1"/>
</dbReference>
<evidence type="ECO:0000256" key="5">
    <source>
        <dbReference type="ARBA" id="ARBA00023004"/>
    </source>
</evidence>
<feature type="region of interest" description="Disordered" evidence="7">
    <location>
        <begin position="178"/>
        <end position="234"/>
    </location>
</feature>
<evidence type="ECO:0000256" key="1">
    <source>
        <dbReference type="ARBA" id="ARBA00022448"/>
    </source>
</evidence>
<evidence type="ECO:0000313" key="9">
    <source>
        <dbReference type="EMBL" id="QDZ01227.1"/>
    </source>
</evidence>
<dbReference type="InterPro" id="IPR009056">
    <property type="entry name" value="Cyt_c-like_dom"/>
</dbReference>
<dbReference type="RefSeq" id="WP_146299872.1">
    <property type="nucleotide sequence ID" value="NZ_CP042301.2"/>
</dbReference>
<dbReference type="GO" id="GO:0046872">
    <property type="term" value="F:metal ion binding"/>
    <property type="evidence" value="ECO:0007669"/>
    <property type="project" value="UniProtKB-KW"/>
</dbReference>
<accession>A0A5B8KZP3</accession>
<keyword evidence="3 6" id="KW-0479">Metal-binding</keyword>
<dbReference type="EMBL" id="CP042301">
    <property type="protein sequence ID" value="QDZ01227.1"/>
    <property type="molecule type" value="Genomic_DNA"/>
</dbReference>
<evidence type="ECO:0000256" key="3">
    <source>
        <dbReference type="ARBA" id="ARBA00022723"/>
    </source>
</evidence>
<dbReference type="Pfam" id="PF00034">
    <property type="entry name" value="Cytochrom_C"/>
    <property type="match status" value="1"/>
</dbReference>
<dbReference type="KEGG" id="niy:FQ775_13025"/>
<reference evidence="9" key="1">
    <citation type="submission" date="2020-04" db="EMBL/GenBank/DDBJ databases">
        <title>Nitratireductor sp. nov. isolated from mangrove soil.</title>
        <authorList>
            <person name="Ye Y."/>
        </authorList>
    </citation>
    <scope>NUCLEOTIDE SEQUENCE</scope>
    <source>
        <strain evidence="9">SY7</strain>
    </source>
</reference>
<organism evidence="9 10">
    <name type="scientific">Nitratireductor mangrovi</name>
    <dbReference type="NCBI Taxonomy" id="2599600"/>
    <lineage>
        <taxon>Bacteria</taxon>
        <taxon>Pseudomonadati</taxon>
        <taxon>Pseudomonadota</taxon>
        <taxon>Alphaproteobacteria</taxon>
        <taxon>Hyphomicrobiales</taxon>
        <taxon>Phyllobacteriaceae</taxon>
        <taxon>Nitratireductor</taxon>
    </lineage>
</organism>
<evidence type="ECO:0000256" key="2">
    <source>
        <dbReference type="ARBA" id="ARBA00022617"/>
    </source>
</evidence>
<keyword evidence="1" id="KW-0813">Transport</keyword>
<feature type="domain" description="Cytochrome c" evidence="8">
    <location>
        <begin position="70"/>
        <end position="174"/>
    </location>
</feature>
<dbReference type="SUPFAM" id="SSF46626">
    <property type="entry name" value="Cytochrome c"/>
    <property type="match status" value="1"/>
</dbReference>
<dbReference type="Gene3D" id="1.10.760.10">
    <property type="entry name" value="Cytochrome c-like domain"/>
    <property type="match status" value="1"/>
</dbReference>
<gene>
    <name evidence="9" type="ORF">FQ775_13025</name>
</gene>
<evidence type="ECO:0000256" key="4">
    <source>
        <dbReference type="ARBA" id="ARBA00022982"/>
    </source>
</evidence>
<dbReference type="PANTHER" id="PTHR11961">
    <property type="entry name" value="CYTOCHROME C"/>
    <property type="match status" value="1"/>
</dbReference>
<keyword evidence="4" id="KW-0249">Electron transport</keyword>
<evidence type="ECO:0000256" key="7">
    <source>
        <dbReference type="SAM" id="MobiDB-lite"/>
    </source>
</evidence>
<dbReference type="InterPro" id="IPR036909">
    <property type="entry name" value="Cyt_c-like_dom_sf"/>
</dbReference>
<feature type="compositionally biased region" description="Low complexity" evidence="7">
    <location>
        <begin position="183"/>
        <end position="202"/>
    </location>
</feature>
<feature type="compositionally biased region" description="Acidic residues" evidence="7">
    <location>
        <begin position="215"/>
        <end position="226"/>
    </location>
</feature>
<keyword evidence="10" id="KW-1185">Reference proteome</keyword>
<dbReference type="PRINTS" id="PR00604">
    <property type="entry name" value="CYTCHRMECIAB"/>
</dbReference>
<evidence type="ECO:0000256" key="6">
    <source>
        <dbReference type="PROSITE-ProRule" id="PRU00433"/>
    </source>
</evidence>
<dbReference type="GO" id="GO:0009055">
    <property type="term" value="F:electron transfer activity"/>
    <property type="evidence" value="ECO:0007669"/>
    <property type="project" value="InterPro"/>
</dbReference>
<dbReference type="Proteomes" id="UP000321389">
    <property type="component" value="Chromosome"/>
</dbReference>
<proteinExistence type="predicted"/>
<dbReference type="AlphaFoldDB" id="A0A5B8KZP3"/>
<evidence type="ECO:0000259" key="8">
    <source>
        <dbReference type="PROSITE" id="PS51007"/>
    </source>
</evidence>
<sequence length="234" mass="23984">MDSFELNKLLGGLLAAVFAVFTIGIVSDSIFASPAPDQFGYAIEAPEEDAGHGGPSEPQVEPIAVRLASADIGAGESQFKKCQACHTVENGGANKVGPNLWDIVNRPVAGHEGFAYSGAMTEFAEGGSVVWDYQHLDDFLASPKGLIRGTAMGFAGVKNPAQRADLIAYLRSLSDNPAPLPEAPAESESAAAEGADDTSTAAPAEDKPAATGAEAADEPAAEDAAEEAEKPAAE</sequence>
<dbReference type="GO" id="GO:0020037">
    <property type="term" value="F:heme binding"/>
    <property type="evidence" value="ECO:0007669"/>
    <property type="project" value="InterPro"/>
</dbReference>
<dbReference type="InterPro" id="IPR002327">
    <property type="entry name" value="Cyt_c_1A/1B"/>
</dbReference>
<evidence type="ECO:0000313" key="10">
    <source>
        <dbReference type="Proteomes" id="UP000321389"/>
    </source>
</evidence>
<name>A0A5B8KZP3_9HYPH</name>